<dbReference type="EMBL" id="JADKYB010000009">
    <property type="protein sequence ID" value="MBM9506550.1"/>
    <property type="molecule type" value="Genomic_DNA"/>
</dbReference>
<sequence>MSAGSEGEELPQADGPLVRVRLHDGQRLYAVVRRRRREADGRWWYDLRIHLPSATETRGRLTDEPAPVDFRAPAERCEPIAGQAYDQVPTERHGITPAWVVEEPVYFGVDRGPARIVHRGACRACRDLARPATTDQARTALTRPDTAPCPVCRPDRQLNAAA</sequence>
<keyword evidence="2" id="KW-1185">Reference proteome</keyword>
<accession>A0ABS2TT81</accession>
<reference evidence="1 2" key="1">
    <citation type="submission" date="2021-01" db="EMBL/GenBank/DDBJ databases">
        <title>Streptomyces acididurans sp. nov., isolated from a peat swamp forest soil.</title>
        <authorList>
            <person name="Chantavorakit T."/>
            <person name="Duangmal K."/>
        </authorList>
    </citation>
    <scope>NUCLEOTIDE SEQUENCE [LARGE SCALE GENOMIC DNA]</scope>
    <source>
        <strain evidence="1 2">KK5PA1</strain>
    </source>
</reference>
<dbReference type="InterPro" id="IPR046200">
    <property type="entry name" value="DUF6233"/>
</dbReference>
<protein>
    <submittedName>
        <fullName evidence="1">Uncharacterized protein</fullName>
    </submittedName>
</protein>
<proteinExistence type="predicted"/>
<dbReference type="Pfam" id="PF19746">
    <property type="entry name" value="DUF6233"/>
    <property type="match status" value="1"/>
</dbReference>
<evidence type="ECO:0000313" key="1">
    <source>
        <dbReference type="EMBL" id="MBM9506550.1"/>
    </source>
</evidence>
<name>A0ABS2TT81_9ACTN</name>
<evidence type="ECO:0000313" key="2">
    <source>
        <dbReference type="Proteomes" id="UP000749040"/>
    </source>
</evidence>
<organism evidence="1 2">
    <name type="scientific">Actinacidiphila acididurans</name>
    <dbReference type="NCBI Taxonomy" id="2784346"/>
    <lineage>
        <taxon>Bacteria</taxon>
        <taxon>Bacillati</taxon>
        <taxon>Actinomycetota</taxon>
        <taxon>Actinomycetes</taxon>
        <taxon>Kitasatosporales</taxon>
        <taxon>Streptomycetaceae</taxon>
        <taxon>Actinacidiphila</taxon>
    </lineage>
</organism>
<dbReference type="Proteomes" id="UP000749040">
    <property type="component" value="Unassembled WGS sequence"/>
</dbReference>
<dbReference type="RefSeq" id="WP_205358413.1">
    <property type="nucleotide sequence ID" value="NZ_JADKYB010000009.1"/>
</dbReference>
<comment type="caution">
    <text evidence="1">The sequence shown here is derived from an EMBL/GenBank/DDBJ whole genome shotgun (WGS) entry which is preliminary data.</text>
</comment>
<gene>
    <name evidence="1" type="ORF">ITX44_18715</name>
</gene>